<keyword evidence="1" id="KW-0238">DNA-binding</keyword>
<organism evidence="3 4">
    <name type="scientific">Kosakonia calanthes</name>
    <dbReference type="NCBI Taxonomy" id="3139408"/>
    <lineage>
        <taxon>Bacteria</taxon>
        <taxon>Pseudomonadati</taxon>
        <taxon>Pseudomonadota</taxon>
        <taxon>Gammaproteobacteria</taxon>
        <taxon>Enterobacterales</taxon>
        <taxon>Enterobacteriaceae</taxon>
        <taxon>Kosakonia</taxon>
    </lineage>
</organism>
<dbReference type="InterPro" id="IPR016032">
    <property type="entry name" value="Sig_transdc_resp-reg_C-effctor"/>
</dbReference>
<protein>
    <submittedName>
        <fullName evidence="3">LuxR C-terminal-related transcriptional regulator</fullName>
    </submittedName>
</protein>
<proteinExistence type="predicted"/>
<sequence>MYIISQDSYFVLGMDNLLRNINPHVTHALVAFDRGDGKVIFCSMGSLLSVLNEGMDFQSFICMRYYKLDKSTPVNLLQNEIQRFFRIMKDNELTHHFRKIRLSDVEYKILVKFLDLQSNEYVCQSLHLSRKVVSNYKNMVLRKLGINSLAELIHIYNTWNDCFCLVDGKMMPDAKFLPHMESNELTVVAQSSSLRSTQMAS</sequence>
<keyword evidence="4" id="KW-1185">Reference proteome</keyword>
<reference evidence="3 4" key="1">
    <citation type="submission" date="2024-04" db="EMBL/GenBank/DDBJ databases">
        <title>Kosakonia calanthae sp. nov., a halophilic bacterium isolated from leaves of Calanthe tiplacata.</title>
        <authorList>
            <person name="Wu P."/>
        </authorList>
    </citation>
    <scope>NUCLEOTIDE SEQUENCE [LARGE SCALE GENOMIC DNA]</scope>
    <source>
        <strain evidence="3 4">BYX6</strain>
    </source>
</reference>
<dbReference type="Proteomes" id="UP001466893">
    <property type="component" value="Chromosome"/>
</dbReference>
<dbReference type="SMART" id="SM00421">
    <property type="entry name" value="HTH_LUXR"/>
    <property type="match status" value="1"/>
</dbReference>
<evidence type="ECO:0000256" key="1">
    <source>
        <dbReference type="ARBA" id="ARBA00023125"/>
    </source>
</evidence>
<feature type="domain" description="HTH luxR-type" evidence="2">
    <location>
        <begin position="99"/>
        <end position="156"/>
    </location>
</feature>
<accession>A0ABZ3B5K6</accession>
<name>A0ABZ3B5K6_9ENTR</name>
<evidence type="ECO:0000259" key="2">
    <source>
        <dbReference type="SMART" id="SM00421"/>
    </source>
</evidence>
<dbReference type="Pfam" id="PF00196">
    <property type="entry name" value="GerE"/>
    <property type="match status" value="1"/>
</dbReference>
<gene>
    <name evidence="3" type="ORF">AAEY27_00505</name>
</gene>
<dbReference type="EMBL" id="CP151800">
    <property type="protein sequence ID" value="WZV98416.1"/>
    <property type="molecule type" value="Genomic_DNA"/>
</dbReference>
<evidence type="ECO:0000313" key="4">
    <source>
        <dbReference type="Proteomes" id="UP001466893"/>
    </source>
</evidence>
<dbReference type="InterPro" id="IPR000792">
    <property type="entry name" value="Tscrpt_reg_LuxR_C"/>
</dbReference>
<dbReference type="Gene3D" id="1.10.10.10">
    <property type="entry name" value="Winged helix-like DNA-binding domain superfamily/Winged helix DNA-binding domain"/>
    <property type="match status" value="1"/>
</dbReference>
<dbReference type="SUPFAM" id="SSF46894">
    <property type="entry name" value="C-terminal effector domain of the bipartite response regulators"/>
    <property type="match status" value="1"/>
</dbReference>
<evidence type="ECO:0000313" key="3">
    <source>
        <dbReference type="EMBL" id="WZV98416.1"/>
    </source>
</evidence>
<dbReference type="InterPro" id="IPR036388">
    <property type="entry name" value="WH-like_DNA-bd_sf"/>
</dbReference>
<dbReference type="RefSeq" id="WP_342323024.1">
    <property type="nucleotide sequence ID" value="NZ_CP151800.1"/>
</dbReference>